<organism evidence="3 4">
    <name type="scientific">Hymenobacter jejuensis</name>
    <dbReference type="NCBI Taxonomy" id="2502781"/>
    <lineage>
        <taxon>Bacteria</taxon>
        <taxon>Pseudomonadati</taxon>
        <taxon>Bacteroidota</taxon>
        <taxon>Cytophagia</taxon>
        <taxon>Cytophagales</taxon>
        <taxon>Hymenobacteraceae</taxon>
        <taxon>Hymenobacter</taxon>
    </lineage>
</organism>
<feature type="chain" id="PRO_5022850781" description="DUF4890 domain-containing protein" evidence="2">
    <location>
        <begin position="20"/>
        <end position="152"/>
    </location>
</feature>
<evidence type="ECO:0000313" key="4">
    <source>
        <dbReference type="Proteomes" id="UP000305398"/>
    </source>
</evidence>
<dbReference type="OrthoDB" id="886248at2"/>
<sequence>MKKQLFGLALLLSLSTSFAGNSFAAELRPLAGQEQHRDHDKNQDRSKERSDKLAKELDLSNKQKSKLEKIFQDQHQQMQALHSRSGRDRSQTMAEAKRIHESTDKKLKDVLSKKQYAQFEAKRQDRMRQMSRPGQGSRRTDNHRDFGSRDRS</sequence>
<dbReference type="Proteomes" id="UP000305398">
    <property type="component" value="Chromosome"/>
</dbReference>
<feature type="compositionally biased region" description="Polar residues" evidence="1">
    <location>
        <begin position="73"/>
        <end position="82"/>
    </location>
</feature>
<feature type="signal peptide" evidence="2">
    <location>
        <begin position="1"/>
        <end position="19"/>
    </location>
</feature>
<keyword evidence="4" id="KW-1185">Reference proteome</keyword>
<dbReference type="RefSeq" id="WP_139515406.1">
    <property type="nucleotide sequence ID" value="NZ_CP040896.1"/>
</dbReference>
<reference evidence="3 4" key="1">
    <citation type="submission" date="2019-06" db="EMBL/GenBank/DDBJ databases">
        <authorList>
            <person name="Srinivasan S."/>
        </authorList>
    </citation>
    <scope>NUCLEOTIDE SEQUENCE [LARGE SCALE GENOMIC DNA]</scope>
    <source>
        <strain evidence="3 4">17J68-5</strain>
    </source>
</reference>
<evidence type="ECO:0000256" key="2">
    <source>
        <dbReference type="SAM" id="SignalP"/>
    </source>
</evidence>
<dbReference type="KEGG" id="hyj:FHG12_08940"/>
<evidence type="ECO:0000313" key="3">
    <source>
        <dbReference type="EMBL" id="QDA60228.1"/>
    </source>
</evidence>
<keyword evidence="2" id="KW-0732">Signal</keyword>
<name>A0A5B7ZYX4_9BACT</name>
<gene>
    <name evidence="3" type="ORF">FHG12_08940</name>
</gene>
<proteinExistence type="predicted"/>
<protein>
    <recommendedName>
        <fullName evidence="5">DUF4890 domain-containing protein</fullName>
    </recommendedName>
</protein>
<accession>A0A5B7ZYX4</accession>
<dbReference type="AlphaFoldDB" id="A0A5B7ZYX4"/>
<evidence type="ECO:0000256" key="1">
    <source>
        <dbReference type="SAM" id="MobiDB-lite"/>
    </source>
</evidence>
<evidence type="ECO:0008006" key="5">
    <source>
        <dbReference type="Google" id="ProtNLM"/>
    </source>
</evidence>
<feature type="region of interest" description="Disordered" evidence="1">
    <location>
        <begin position="29"/>
        <end position="152"/>
    </location>
</feature>
<dbReference type="EMBL" id="CP040896">
    <property type="protein sequence ID" value="QDA60228.1"/>
    <property type="molecule type" value="Genomic_DNA"/>
</dbReference>
<feature type="compositionally biased region" description="Basic and acidic residues" evidence="1">
    <location>
        <begin position="34"/>
        <end position="72"/>
    </location>
</feature>
<feature type="compositionally biased region" description="Basic and acidic residues" evidence="1">
    <location>
        <begin position="138"/>
        <end position="152"/>
    </location>
</feature>
<feature type="compositionally biased region" description="Basic and acidic residues" evidence="1">
    <location>
        <begin position="85"/>
        <end position="112"/>
    </location>
</feature>